<evidence type="ECO:0000256" key="2">
    <source>
        <dbReference type="ARBA" id="ARBA00022555"/>
    </source>
</evidence>
<organism evidence="10 11">
    <name type="scientific">Corynebacterium cystitidis DSM 20524</name>
    <dbReference type="NCBI Taxonomy" id="1121357"/>
    <lineage>
        <taxon>Bacteria</taxon>
        <taxon>Bacillati</taxon>
        <taxon>Actinomycetota</taxon>
        <taxon>Actinomycetes</taxon>
        <taxon>Mycobacteriales</taxon>
        <taxon>Corynebacteriaceae</taxon>
        <taxon>Corynebacterium</taxon>
    </lineage>
</organism>
<evidence type="ECO:0000256" key="4">
    <source>
        <dbReference type="ARBA" id="ARBA00022884"/>
    </source>
</evidence>
<evidence type="ECO:0000256" key="6">
    <source>
        <dbReference type="ARBA" id="ARBA00050038"/>
    </source>
</evidence>
<feature type="active site" description="Proton acceptor" evidence="7">
    <location>
        <position position="45"/>
    </location>
</feature>
<dbReference type="CDD" id="cd00462">
    <property type="entry name" value="PTH"/>
    <property type="match status" value="1"/>
</dbReference>
<comment type="similarity">
    <text evidence="5 7 9">Belongs to the PTH family.</text>
</comment>
<dbReference type="GO" id="GO:0005737">
    <property type="term" value="C:cytoplasm"/>
    <property type="evidence" value="ECO:0007669"/>
    <property type="project" value="UniProtKB-SubCell"/>
</dbReference>
<feature type="site" description="Discriminates between blocked and unblocked aminoacyl-tRNA" evidence="7">
    <location>
        <position position="35"/>
    </location>
</feature>
<name>A0A1H9TS45_9CORY</name>
<feature type="binding site" evidence="7">
    <location>
        <position position="133"/>
    </location>
    <ligand>
        <name>tRNA</name>
        <dbReference type="ChEBI" id="CHEBI:17843"/>
    </ligand>
</feature>
<dbReference type="Pfam" id="PF01195">
    <property type="entry name" value="Pept_tRNA_hydro"/>
    <property type="match status" value="1"/>
</dbReference>
<evidence type="ECO:0000313" key="10">
    <source>
        <dbReference type="EMBL" id="SER99848.1"/>
    </source>
</evidence>
<comment type="function">
    <text evidence="7">Catalyzes the release of premature peptidyl moieties from peptidyl-tRNA molecules trapped in stalled 50S ribosomal subunits, and thus maintains levels of free tRNAs and 50S ribosomes.</text>
</comment>
<keyword evidence="7" id="KW-0963">Cytoplasm</keyword>
<dbReference type="PANTHER" id="PTHR17224">
    <property type="entry name" value="PEPTIDYL-TRNA HYDROLASE"/>
    <property type="match status" value="1"/>
</dbReference>
<comment type="function">
    <text evidence="7">Hydrolyzes ribosome-free peptidyl-tRNAs (with 1 or more amino acids incorporated), which drop off the ribosome during protein synthesis, or as a result of ribosome stalling.</text>
</comment>
<comment type="catalytic activity">
    <reaction evidence="7 8">
        <text>an N-acyl-L-alpha-aminoacyl-tRNA + H2O = an N-acyl-L-amino acid + a tRNA + H(+)</text>
        <dbReference type="Rhea" id="RHEA:54448"/>
        <dbReference type="Rhea" id="RHEA-COMP:10123"/>
        <dbReference type="Rhea" id="RHEA-COMP:13883"/>
        <dbReference type="ChEBI" id="CHEBI:15377"/>
        <dbReference type="ChEBI" id="CHEBI:15378"/>
        <dbReference type="ChEBI" id="CHEBI:59874"/>
        <dbReference type="ChEBI" id="CHEBI:78442"/>
        <dbReference type="ChEBI" id="CHEBI:138191"/>
        <dbReference type="EC" id="3.1.1.29"/>
    </reaction>
</comment>
<dbReference type="EMBL" id="FOGQ01000006">
    <property type="protein sequence ID" value="SER99848.1"/>
    <property type="molecule type" value="Genomic_DNA"/>
</dbReference>
<evidence type="ECO:0000313" key="11">
    <source>
        <dbReference type="Proteomes" id="UP000198929"/>
    </source>
</evidence>
<feature type="binding site" evidence="7">
    <location>
        <position position="40"/>
    </location>
    <ligand>
        <name>tRNA</name>
        <dbReference type="ChEBI" id="CHEBI:17843"/>
    </ligand>
</feature>
<dbReference type="GO" id="GO:0072344">
    <property type="term" value="P:rescue of stalled ribosome"/>
    <property type="evidence" value="ECO:0007669"/>
    <property type="project" value="UniProtKB-UniRule"/>
</dbReference>
<feature type="site" description="Stabilizes the basic form of H active site to accept a proton" evidence="7">
    <location>
        <position position="112"/>
    </location>
</feature>
<feature type="binding site" evidence="7">
    <location>
        <position position="87"/>
    </location>
    <ligand>
        <name>tRNA</name>
        <dbReference type="ChEBI" id="CHEBI:17843"/>
    </ligand>
</feature>
<dbReference type="InterPro" id="IPR018171">
    <property type="entry name" value="Pept_tRNA_hydro_CS"/>
</dbReference>
<evidence type="ECO:0000256" key="1">
    <source>
        <dbReference type="ARBA" id="ARBA00013260"/>
    </source>
</evidence>
<comment type="subunit">
    <text evidence="7">Monomer.</text>
</comment>
<dbReference type="PROSITE" id="PS01195">
    <property type="entry name" value="PEPT_TRNA_HYDROL_1"/>
    <property type="match status" value="1"/>
</dbReference>
<dbReference type="GO" id="GO:0006515">
    <property type="term" value="P:protein quality control for misfolded or incompletely synthesized proteins"/>
    <property type="evidence" value="ECO:0007669"/>
    <property type="project" value="UniProtKB-UniRule"/>
</dbReference>
<dbReference type="EC" id="3.1.1.29" evidence="1 7"/>
<evidence type="ECO:0000256" key="9">
    <source>
        <dbReference type="RuleBase" id="RU004320"/>
    </source>
</evidence>
<dbReference type="AlphaFoldDB" id="A0A1H9TS45"/>
<dbReference type="HAMAP" id="MF_00083">
    <property type="entry name" value="Pept_tRNA_hydro_bact"/>
    <property type="match status" value="1"/>
</dbReference>
<evidence type="ECO:0000256" key="7">
    <source>
        <dbReference type="HAMAP-Rule" id="MF_00083"/>
    </source>
</evidence>
<dbReference type="SUPFAM" id="SSF53178">
    <property type="entry name" value="Peptidyl-tRNA hydrolase-like"/>
    <property type="match status" value="1"/>
</dbReference>
<gene>
    <name evidence="7" type="primary">pth</name>
    <name evidence="10" type="ORF">SAMN05661109_01527</name>
</gene>
<keyword evidence="3 7" id="KW-0378">Hydrolase</keyword>
<dbReference type="GO" id="GO:0004045">
    <property type="term" value="F:peptidyl-tRNA hydrolase activity"/>
    <property type="evidence" value="ECO:0007669"/>
    <property type="project" value="UniProtKB-UniRule"/>
</dbReference>
<reference evidence="11" key="1">
    <citation type="submission" date="2016-10" db="EMBL/GenBank/DDBJ databases">
        <authorList>
            <person name="Varghese N."/>
            <person name="Submissions S."/>
        </authorList>
    </citation>
    <scope>NUCLEOTIDE SEQUENCE [LARGE SCALE GENOMIC DNA]</scope>
    <source>
        <strain evidence="11">DSM 20524</strain>
    </source>
</reference>
<dbReference type="STRING" id="1121357.SAMN05661109_01527"/>
<evidence type="ECO:0000256" key="8">
    <source>
        <dbReference type="RuleBase" id="RU000673"/>
    </source>
</evidence>
<dbReference type="NCBIfam" id="TIGR00447">
    <property type="entry name" value="pth"/>
    <property type="match status" value="1"/>
</dbReference>
<dbReference type="Gene3D" id="3.40.50.1470">
    <property type="entry name" value="Peptidyl-tRNA hydrolase"/>
    <property type="match status" value="1"/>
</dbReference>
<dbReference type="InterPro" id="IPR036416">
    <property type="entry name" value="Pept_tRNA_hydro_sf"/>
</dbReference>
<proteinExistence type="inferred from homology"/>
<keyword evidence="2 7" id="KW-0820">tRNA-binding</keyword>
<keyword evidence="11" id="KW-1185">Reference proteome</keyword>
<feature type="binding site" evidence="7">
    <location>
        <position position="85"/>
    </location>
    <ligand>
        <name>tRNA</name>
        <dbReference type="ChEBI" id="CHEBI:17843"/>
    </ligand>
</feature>
<dbReference type="InterPro" id="IPR001328">
    <property type="entry name" value="Pept_tRNA_hydro"/>
</dbReference>
<comment type="subcellular location">
    <subcellularLocation>
        <location evidence="7">Cytoplasm</location>
    </subcellularLocation>
</comment>
<dbReference type="GO" id="GO:0000049">
    <property type="term" value="F:tRNA binding"/>
    <property type="evidence" value="ECO:0007669"/>
    <property type="project" value="UniProtKB-UniRule"/>
</dbReference>
<dbReference type="PANTHER" id="PTHR17224:SF1">
    <property type="entry name" value="PEPTIDYL-TRNA HYDROLASE"/>
    <property type="match status" value="1"/>
</dbReference>
<dbReference type="Proteomes" id="UP000198929">
    <property type="component" value="Unassembled WGS sequence"/>
</dbReference>
<evidence type="ECO:0000256" key="5">
    <source>
        <dbReference type="ARBA" id="ARBA00038063"/>
    </source>
</evidence>
<keyword evidence="4 7" id="KW-0694">RNA-binding</keyword>
<evidence type="ECO:0000256" key="3">
    <source>
        <dbReference type="ARBA" id="ARBA00022801"/>
    </source>
</evidence>
<accession>A0A1H9TS45</accession>
<sequence>MFNFFKKLLSSQPAPAPVSPLERVQAEWLVVGLGNPGSKYASTRHNVGYMAVDKLLSDESLQPVPGMKAKVAVRDNVAYMIATTFMNNSGEGVAPVATALGITPDHVIAVHDELDLQPGAVRLKLGGNENGHNGLKSLTEHLGTRDYLRVRIGIGRPDAGQKIPDWVLSPITDGPEFDAQITLAAEAVTLITTQGLAKAQNEVHSRP</sequence>
<protein>
    <recommendedName>
        <fullName evidence="6 7">Peptidyl-tRNA hydrolase</fullName>
        <shortName evidence="7">Pth</shortName>
        <ecNumber evidence="1 7">3.1.1.29</ecNumber>
    </recommendedName>
</protein>